<feature type="compositionally biased region" description="Basic residues" evidence="1">
    <location>
        <begin position="1"/>
        <end position="10"/>
    </location>
</feature>
<feature type="compositionally biased region" description="Basic and acidic residues" evidence="1">
    <location>
        <begin position="11"/>
        <end position="29"/>
    </location>
</feature>
<organism evidence="2 3">
    <name type="scientific">Liparis tanakae</name>
    <name type="common">Tanaka's snailfish</name>
    <dbReference type="NCBI Taxonomy" id="230148"/>
    <lineage>
        <taxon>Eukaryota</taxon>
        <taxon>Metazoa</taxon>
        <taxon>Chordata</taxon>
        <taxon>Craniata</taxon>
        <taxon>Vertebrata</taxon>
        <taxon>Euteleostomi</taxon>
        <taxon>Actinopterygii</taxon>
        <taxon>Neopterygii</taxon>
        <taxon>Teleostei</taxon>
        <taxon>Neoteleostei</taxon>
        <taxon>Acanthomorphata</taxon>
        <taxon>Eupercaria</taxon>
        <taxon>Perciformes</taxon>
        <taxon>Cottioidei</taxon>
        <taxon>Cottales</taxon>
        <taxon>Liparidae</taxon>
        <taxon>Liparis</taxon>
    </lineage>
</organism>
<dbReference type="AlphaFoldDB" id="A0A4Z2IMK7"/>
<evidence type="ECO:0000313" key="2">
    <source>
        <dbReference type="EMBL" id="TNN79021.1"/>
    </source>
</evidence>
<protein>
    <submittedName>
        <fullName evidence="2">Uncharacterized protein</fullName>
    </submittedName>
</protein>
<keyword evidence="3" id="KW-1185">Reference proteome</keyword>
<feature type="compositionally biased region" description="Polar residues" evidence="1">
    <location>
        <begin position="30"/>
        <end position="39"/>
    </location>
</feature>
<sequence>MKRGTGRGRIPRRDGGACNCERKSEKETISRINRVNQQVIHRCSRRPVHNDREKSPSVGQPDETLREGAGFHRSPAQSRETDFGDLYTIL</sequence>
<name>A0A4Z2IMK7_9TELE</name>
<proteinExistence type="predicted"/>
<evidence type="ECO:0000313" key="3">
    <source>
        <dbReference type="Proteomes" id="UP000314294"/>
    </source>
</evidence>
<accession>A0A4Z2IMK7</accession>
<dbReference type="EMBL" id="SRLO01000068">
    <property type="protein sequence ID" value="TNN79021.1"/>
    <property type="molecule type" value="Genomic_DNA"/>
</dbReference>
<dbReference type="Proteomes" id="UP000314294">
    <property type="component" value="Unassembled WGS sequence"/>
</dbReference>
<comment type="caution">
    <text evidence="2">The sequence shown here is derived from an EMBL/GenBank/DDBJ whole genome shotgun (WGS) entry which is preliminary data.</text>
</comment>
<gene>
    <name evidence="2" type="ORF">EYF80_010700</name>
</gene>
<reference evidence="2 3" key="1">
    <citation type="submission" date="2019-03" db="EMBL/GenBank/DDBJ databases">
        <title>First draft genome of Liparis tanakae, snailfish: a comprehensive survey of snailfish specific genes.</title>
        <authorList>
            <person name="Kim W."/>
            <person name="Song I."/>
            <person name="Jeong J.-H."/>
            <person name="Kim D."/>
            <person name="Kim S."/>
            <person name="Ryu S."/>
            <person name="Song J.Y."/>
            <person name="Lee S.K."/>
        </authorList>
    </citation>
    <scope>NUCLEOTIDE SEQUENCE [LARGE SCALE GENOMIC DNA]</scope>
    <source>
        <tissue evidence="2">Muscle</tissue>
    </source>
</reference>
<feature type="region of interest" description="Disordered" evidence="1">
    <location>
        <begin position="1"/>
        <end position="90"/>
    </location>
</feature>
<evidence type="ECO:0000256" key="1">
    <source>
        <dbReference type="SAM" id="MobiDB-lite"/>
    </source>
</evidence>